<evidence type="ECO:0000313" key="10">
    <source>
        <dbReference type="EMBL" id="CRG88123.1"/>
    </source>
</evidence>
<feature type="region of interest" description="Disordered" evidence="8">
    <location>
        <begin position="154"/>
        <end position="205"/>
    </location>
</feature>
<comment type="cofactor">
    <cofactor evidence="1">
        <name>(6R)-5,10-methylene-5,6,7,8-tetrahydrofolate</name>
        <dbReference type="ChEBI" id="CHEBI:15636"/>
    </cofactor>
</comment>
<dbReference type="GO" id="GO:0006950">
    <property type="term" value="P:response to stress"/>
    <property type="evidence" value="ECO:0007669"/>
    <property type="project" value="UniProtKB-ARBA"/>
</dbReference>
<dbReference type="PROSITE" id="PS00394">
    <property type="entry name" value="DNA_PHOTOLYASES_1_1"/>
    <property type="match status" value="1"/>
</dbReference>
<evidence type="ECO:0000256" key="6">
    <source>
        <dbReference type="PIRSR" id="PIRSR602081-1"/>
    </source>
</evidence>
<dbReference type="Gene3D" id="1.10.579.10">
    <property type="entry name" value="DNA Cyclobutane Dipyrimidine Photolyase, subunit A, domain 3"/>
    <property type="match status" value="1"/>
</dbReference>
<evidence type="ECO:0000256" key="7">
    <source>
        <dbReference type="PIRSR" id="PIRSR602081-2"/>
    </source>
</evidence>
<dbReference type="InterPro" id="IPR036155">
    <property type="entry name" value="Crypto/Photolyase_N_sf"/>
</dbReference>
<keyword evidence="4 6" id="KW-0274">FAD</keyword>
<dbReference type="Gene3D" id="3.40.50.620">
    <property type="entry name" value="HUPs"/>
    <property type="match status" value="1"/>
</dbReference>
<feature type="region of interest" description="Disordered" evidence="8">
    <location>
        <begin position="26"/>
        <end position="92"/>
    </location>
</feature>
<dbReference type="InterPro" id="IPR018394">
    <property type="entry name" value="DNA_photolyase_1_CS_C"/>
</dbReference>
<feature type="region of interest" description="Disordered" evidence="8">
    <location>
        <begin position="111"/>
        <end position="142"/>
    </location>
</feature>
<feature type="binding site" evidence="6">
    <location>
        <begin position="514"/>
        <end position="518"/>
    </location>
    <ligand>
        <name>FAD</name>
        <dbReference type="ChEBI" id="CHEBI:57692"/>
    </ligand>
</feature>
<dbReference type="Proteomes" id="UP000054383">
    <property type="component" value="Unassembled WGS sequence"/>
</dbReference>
<protein>
    <submittedName>
        <fullName evidence="10">Deoxyribodipyrimidine photo-lyase</fullName>
    </submittedName>
</protein>
<dbReference type="FunFam" id="1.10.579.10:FF:000003">
    <property type="entry name" value="Deoxyribodipyrimidine photo-lyase"/>
    <property type="match status" value="1"/>
</dbReference>
<dbReference type="Pfam" id="PF03441">
    <property type="entry name" value="FAD_binding_7"/>
    <property type="match status" value="1"/>
</dbReference>
<dbReference type="PROSITE" id="PS00691">
    <property type="entry name" value="DNA_PHOTOLYASES_1_2"/>
    <property type="match status" value="1"/>
</dbReference>
<evidence type="ECO:0000256" key="8">
    <source>
        <dbReference type="SAM" id="MobiDB-lite"/>
    </source>
</evidence>
<dbReference type="GO" id="GO:0003677">
    <property type="term" value="F:DNA binding"/>
    <property type="evidence" value="ECO:0007669"/>
    <property type="project" value="TreeGrafter"/>
</dbReference>
<keyword evidence="10" id="KW-0456">Lyase</keyword>
<dbReference type="STRING" id="28573.A0A0U1LXM8"/>
<dbReference type="SUPFAM" id="SSF52425">
    <property type="entry name" value="Cryptochrome/photolyase, N-terminal domain"/>
    <property type="match status" value="1"/>
</dbReference>
<dbReference type="GO" id="GO:0003904">
    <property type="term" value="F:deoxyribodipyrimidine photo-lyase activity"/>
    <property type="evidence" value="ECO:0007669"/>
    <property type="project" value="TreeGrafter"/>
</dbReference>
<dbReference type="GO" id="GO:0032922">
    <property type="term" value="P:circadian regulation of gene expression"/>
    <property type="evidence" value="ECO:0007669"/>
    <property type="project" value="TreeGrafter"/>
</dbReference>
<dbReference type="InterPro" id="IPR014729">
    <property type="entry name" value="Rossmann-like_a/b/a_fold"/>
</dbReference>
<dbReference type="Gene3D" id="1.25.40.80">
    <property type="match status" value="1"/>
</dbReference>
<feature type="binding site" evidence="6">
    <location>
        <begin position="556"/>
        <end position="563"/>
    </location>
    <ligand>
        <name>FAD</name>
        <dbReference type="ChEBI" id="CHEBI:57692"/>
    </ligand>
</feature>
<evidence type="ECO:0000313" key="11">
    <source>
        <dbReference type="Proteomes" id="UP000054383"/>
    </source>
</evidence>
<comment type="cofactor">
    <cofactor evidence="6">
        <name>FAD</name>
        <dbReference type="ChEBI" id="CHEBI:57692"/>
    </cofactor>
    <text evidence="6">Binds 1 FAD per subunit.</text>
</comment>
<keyword evidence="3 6" id="KW-0285">Flavoprotein</keyword>
<dbReference type="PANTHER" id="PTHR11455:SF18">
    <property type="entry name" value="SI:CH1073-390K14.1"/>
    <property type="match status" value="1"/>
</dbReference>
<feature type="compositionally biased region" description="Polar residues" evidence="8">
    <location>
        <begin position="72"/>
        <end position="90"/>
    </location>
</feature>
<dbReference type="PROSITE" id="PS51645">
    <property type="entry name" value="PHR_CRY_ALPHA_BETA"/>
    <property type="match status" value="1"/>
</dbReference>
<keyword evidence="11" id="KW-1185">Reference proteome</keyword>
<sequence length="756" mass="86378">MSLQKTTSLPPKRTLLVPHKRRLLPVTSSLHRQSTLNPSAAPAEIQFRRPVFSSVGEEDEKKECDDGGGGRQKSQNDAVRTVEFDSSQAPQPFLEPDVLARMRERQRLKLLKDEQEAGHSTTSSRGSAAGNVPRAGLDTEREIRRRALQTEYGTLYRAYSKMPRKRKSPDSPHAEASSSATQRNTSTSNRHNGRTNDINAPHPGAQQAEDFGIVLRDFYPPEMSNARCEAYNNGTLPRPIDTLNRAYEETEDERKAIMRPKNAVVHWFKTDLRLQDNRSLKMAYEMAKQNDIPLICLYILSPQDLTAHLHSPARVDFVLRNLHVLKKELARLDIPLYMETQEIRRNVPRRIAELCEQWGASNLFANIEYEVDELRREAKLVKLCCDKGIAFEAVHDTCVVTPGALENQQGRQYAVYTPWYRSWMTYLHGHPKNLDVVDAPGQNAGKARTHFKDLFDSEVPDAPGNKRLGDEEKQRFSEMYPAGEDEAMSRLDKFLQEKATDYGKMRSMVSGQHTSALSPYFAAGVLSVRVAVAKARDANGGYLDGKNAGLSSWISEVAWRDFYRHVLVHWPFICMNKCFKPEYTNIEWEYDTELFDRWTQGQTGFPIVDAAMRQLKHEAWMHNRNRMIVSSFLSKDLMIDWRRGERYFMEQLIDGDFASNHGGWGFGSSTGVDPQPYFRVFNPLLQSEKFDPDGAFIRQWVPELRDVKDRRAVHDPYARGAGAVAQRAGYPKPIVNHAESRDRALQRYKEGIARDK</sequence>
<dbReference type="GO" id="GO:0006139">
    <property type="term" value="P:nucleobase-containing compound metabolic process"/>
    <property type="evidence" value="ECO:0007669"/>
    <property type="project" value="UniProtKB-ARBA"/>
</dbReference>
<evidence type="ECO:0000259" key="9">
    <source>
        <dbReference type="PROSITE" id="PS51645"/>
    </source>
</evidence>
<feature type="region of interest" description="Disordered" evidence="8">
    <location>
        <begin position="1"/>
        <end position="20"/>
    </location>
</feature>
<dbReference type="OrthoDB" id="435881at2759"/>
<evidence type="ECO:0000256" key="2">
    <source>
        <dbReference type="ARBA" id="ARBA00005862"/>
    </source>
</evidence>
<feature type="domain" description="Photolyase/cryptochrome alpha/beta" evidence="9">
    <location>
        <begin position="262"/>
        <end position="399"/>
    </location>
</feature>
<reference evidence="10 11" key="1">
    <citation type="submission" date="2015-04" db="EMBL/GenBank/DDBJ databases">
        <authorList>
            <person name="Syromyatnikov M.Y."/>
            <person name="Popov V.N."/>
        </authorList>
    </citation>
    <scope>NUCLEOTIDE SEQUENCE [LARGE SCALE GENOMIC DNA]</scope>
    <source>
        <strain evidence="10">WF-38-12</strain>
    </source>
</reference>
<feature type="site" description="Electron transfer via tryptophanyl radical" evidence="7">
    <location>
        <position position="588"/>
    </location>
</feature>
<name>A0A0U1LXM8_TALIS</name>
<feature type="site" description="Electron transfer via tryptophanyl radical" evidence="7">
    <location>
        <position position="641"/>
    </location>
</feature>
<dbReference type="InterPro" id="IPR036134">
    <property type="entry name" value="Crypto/Photolyase_FAD-like_sf"/>
</dbReference>
<gene>
    <name evidence="10" type="ORF">PISL3812_05150</name>
</gene>
<feature type="binding site" evidence="6">
    <location>
        <begin position="654"/>
        <end position="656"/>
    </location>
    <ligand>
        <name>FAD</name>
        <dbReference type="ChEBI" id="CHEBI:57692"/>
    </ligand>
</feature>
<feature type="compositionally biased region" description="Polar residues" evidence="8">
    <location>
        <begin position="26"/>
        <end position="38"/>
    </location>
</feature>
<organism evidence="10 11">
    <name type="scientific">Talaromyces islandicus</name>
    <name type="common">Penicillium islandicum</name>
    <dbReference type="NCBI Taxonomy" id="28573"/>
    <lineage>
        <taxon>Eukaryota</taxon>
        <taxon>Fungi</taxon>
        <taxon>Dikarya</taxon>
        <taxon>Ascomycota</taxon>
        <taxon>Pezizomycotina</taxon>
        <taxon>Eurotiomycetes</taxon>
        <taxon>Eurotiomycetidae</taxon>
        <taxon>Eurotiales</taxon>
        <taxon>Trichocomaceae</taxon>
        <taxon>Talaromyces</taxon>
        <taxon>Talaromyces sect. Islandici</taxon>
    </lineage>
</organism>
<accession>A0A0U1LXM8</accession>
<evidence type="ECO:0000256" key="3">
    <source>
        <dbReference type="ARBA" id="ARBA00022630"/>
    </source>
</evidence>
<dbReference type="GO" id="GO:0005737">
    <property type="term" value="C:cytoplasm"/>
    <property type="evidence" value="ECO:0007669"/>
    <property type="project" value="TreeGrafter"/>
</dbReference>
<dbReference type="PRINTS" id="PR00147">
    <property type="entry name" value="DNAPHOTLYASE"/>
</dbReference>
<comment type="similarity">
    <text evidence="2">Belongs to the DNA photolyase class-1 family.</text>
</comment>
<feature type="binding site" evidence="6">
    <location>
        <position position="502"/>
    </location>
    <ligand>
        <name>FAD</name>
        <dbReference type="ChEBI" id="CHEBI:57692"/>
    </ligand>
</feature>
<dbReference type="InterPro" id="IPR006050">
    <property type="entry name" value="DNA_photolyase_N"/>
</dbReference>
<evidence type="ECO:0000256" key="4">
    <source>
        <dbReference type="ARBA" id="ARBA00022827"/>
    </source>
</evidence>
<dbReference type="GO" id="GO:0005634">
    <property type="term" value="C:nucleus"/>
    <property type="evidence" value="ECO:0007669"/>
    <property type="project" value="TreeGrafter"/>
</dbReference>
<dbReference type="InterPro" id="IPR002081">
    <property type="entry name" value="Cryptochrome/DNA_photolyase_1"/>
</dbReference>
<dbReference type="GO" id="GO:0043153">
    <property type="term" value="P:entrainment of circadian clock by photoperiod"/>
    <property type="evidence" value="ECO:0007669"/>
    <property type="project" value="TreeGrafter"/>
</dbReference>
<feature type="compositionally biased region" description="Polar residues" evidence="8">
    <location>
        <begin position="176"/>
        <end position="198"/>
    </location>
</feature>
<dbReference type="OMA" id="KYFPWVV"/>
<dbReference type="AlphaFoldDB" id="A0A0U1LXM8"/>
<feature type="binding site" evidence="6">
    <location>
        <position position="553"/>
    </location>
    <ligand>
        <name>FAD</name>
        <dbReference type="ChEBI" id="CHEBI:57692"/>
    </ligand>
</feature>
<keyword evidence="5" id="KW-0157">Chromophore</keyword>
<dbReference type="PANTHER" id="PTHR11455">
    <property type="entry name" value="CRYPTOCHROME"/>
    <property type="match status" value="1"/>
</dbReference>
<evidence type="ECO:0000256" key="5">
    <source>
        <dbReference type="ARBA" id="ARBA00022991"/>
    </source>
</evidence>
<dbReference type="SUPFAM" id="SSF48173">
    <property type="entry name" value="Cryptochrome/photolyase FAD-binding domain"/>
    <property type="match status" value="1"/>
</dbReference>
<dbReference type="GO" id="GO:0071949">
    <property type="term" value="F:FAD binding"/>
    <property type="evidence" value="ECO:0007669"/>
    <property type="project" value="TreeGrafter"/>
</dbReference>
<proteinExistence type="inferred from homology"/>
<feature type="site" description="Electron transfer via tryptophanyl radical" evidence="7">
    <location>
        <position position="664"/>
    </location>
</feature>
<dbReference type="Pfam" id="PF00875">
    <property type="entry name" value="DNA_photolyase"/>
    <property type="match status" value="1"/>
</dbReference>
<dbReference type="EMBL" id="CVMT01000004">
    <property type="protein sequence ID" value="CRG88123.1"/>
    <property type="molecule type" value="Genomic_DNA"/>
</dbReference>
<evidence type="ECO:0000256" key="1">
    <source>
        <dbReference type="ARBA" id="ARBA00001932"/>
    </source>
</evidence>
<dbReference type="InterPro" id="IPR005101">
    <property type="entry name" value="Cryptochr/Photolyase_FAD-bd"/>
</dbReference>